<dbReference type="InterPro" id="IPR011129">
    <property type="entry name" value="CSD"/>
</dbReference>
<dbReference type="SMART" id="SM00357">
    <property type="entry name" value="CSP"/>
    <property type="match status" value="1"/>
</dbReference>
<evidence type="ECO:0000313" key="15">
    <source>
        <dbReference type="Proteomes" id="UP000297643"/>
    </source>
</evidence>
<evidence type="ECO:0000256" key="1">
    <source>
        <dbReference type="ARBA" id="ARBA00022472"/>
    </source>
</evidence>
<feature type="region of interest" description="Disordered" evidence="12">
    <location>
        <begin position="189"/>
        <end position="450"/>
    </location>
</feature>
<dbReference type="NCBIfam" id="TIGR00767">
    <property type="entry name" value="rho"/>
    <property type="match status" value="1"/>
</dbReference>
<evidence type="ECO:0000256" key="2">
    <source>
        <dbReference type="ARBA" id="ARBA00022741"/>
    </source>
</evidence>
<comment type="function">
    <text evidence="9">Facilitates transcription termination by a mechanism that involves Rho binding to the nascent RNA, activation of Rho's RNA-dependent ATPase activity, and release of the mRNA from the DNA template.</text>
</comment>
<dbReference type="EC" id="3.6.4.-" evidence="9 10"/>
<protein>
    <recommendedName>
        <fullName evidence="9 10">Transcription termination factor Rho</fullName>
        <ecNumber evidence="9 10">3.6.4.-</ecNumber>
    </recommendedName>
    <alternativeName>
        <fullName evidence="9">ATP-dependent helicase Rho</fullName>
    </alternativeName>
</protein>
<dbReference type="GO" id="GO:0004386">
    <property type="term" value="F:helicase activity"/>
    <property type="evidence" value="ECO:0007669"/>
    <property type="project" value="UniProtKB-UniRule"/>
</dbReference>
<gene>
    <name evidence="9" type="primary">rho</name>
    <name evidence="14" type="ORF">E3O32_15815</name>
</gene>
<dbReference type="SUPFAM" id="SSF52540">
    <property type="entry name" value="P-loop containing nucleoside triphosphate hydrolases"/>
    <property type="match status" value="1"/>
</dbReference>
<dbReference type="AlphaFoldDB" id="A0A4R8W0W9"/>
<dbReference type="GO" id="GO:0005524">
    <property type="term" value="F:ATP binding"/>
    <property type="evidence" value="ECO:0007669"/>
    <property type="project" value="UniProtKB-UniRule"/>
</dbReference>
<keyword evidence="15" id="KW-1185">Reference proteome</keyword>
<comment type="similarity">
    <text evidence="9 11">Belongs to the Rho family.</text>
</comment>
<feature type="region of interest" description="Disordered" evidence="12">
    <location>
        <begin position="52"/>
        <end position="104"/>
    </location>
</feature>
<feature type="binding site" evidence="9">
    <location>
        <begin position="586"/>
        <end position="591"/>
    </location>
    <ligand>
        <name>ATP</name>
        <dbReference type="ChEBI" id="CHEBI:30616"/>
    </ligand>
</feature>
<keyword evidence="3 9" id="KW-0378">Hydrolase</keyword>
<dbReference type="SUPFAM" id="SSF50249">
    <property type="entry name" value="Nucleic acid-binding proteins"/>
    <property type="match status" value="1"/>
</dbReference>
<dbReference type="GO" id="GO:0016787">
    <property type="term" value="F:hydrolase activity"/>
    <property type="evidence" value="ECO:0007669"/>
    <property type="project" value="UniProtKB-KW"/>
</dbReference>
<feature type="compositionally biased region" description="Basic and acidic residues" evidence="12">
    <location>
        <begin position="308"/>
        <end position="320"/>
    </location>
</feature>
<dbReference type="GO" id="GO:0008186">
    <property type="term" value="F:ATP-dependent activity, acting on RNA"/>
    <property type="evidence" value="ECO:0007669"/>
    <property type="project" value="UniProtKB-UniRule"/>
</dbReference>
<evidence type="ECO:0000256" key="9">
    <source>
        <dbReference type="HAMAP-Rule" id="MF_01884"/>
    </source>
</evidence>
<feature type="compositionally biased region" description="Basic and acidic residues" evidence="12">
    <location>
        <begin position="360"/>
        <end position="406"/>
    </location>
</feature>
<evidence type="ECO:0000256" key="11">
    <source>
        <dbReference type="PROSITE-ProRule" id="PRU01203"/>
    </source>
</evidence>
<dbReference type="InterPro" id="IPR011113">
    <property type="entry name" value="Rho_RNA-bd"/>
</dbReference>
<feature type="compositionally biased region" description="Basic residues" evidence="12">
    <location>
        <begin position="426"/>
        <end position="437"/>
    </location>
</feature>
<dbReference type="PROSITE" id="PS51856">
    <property type="entry name" value="RHO_RNA_BD"/>
    <property type="match status" value="1"/>
</dbReference>
<dbReference type="InterPro" id="IPR003593">
    <property type="entry name" value="AAA+_ATPase"/>
</dbReference>
<evidence type="ECO:0000256" key="5">
    <source>
        <dbReference type="ARBA" id="ARBA00022840"/>
    </source>
</evidence>
<dbReference type="GO" id="GO:0003723">
    <property type="term" value="F:RNA binding"/>
    <property type="evidence" value="ECO:0007669"/>
    <property type="project" value="UniProtKB-UniRule"/>
</dbReference>
<evidence type="ECO:0000256" key="4">
    <source>
        <dbReference type="ARBA" id="ARBA00022806"/>
    </source>
</evidence>
<evidence type="ECO:0000313" key="14">
    <source>
        <dbReference type="EMBL" id="TFB99906.1"/>
    </source>
</evidence>
<dbReference type="Pfam" id="PF07497">
    <property type="entry name" value="Rho_RNA_bind"/>
    <property type="match status" value="1"/>
</dbReference>
<dbReference type="RefSeq" id="WP_134510789.1">
    <property type="nucleotide sequence ID" value="NZ_SOFM01000049.1"/>
</dbReference>
<dbReference type="SMART" id="SM00959">
    <property type="entry name" value="Rho_N"/>
    <property type="match status" value="1"/>
</dbReference>
<dbReference type="PANTHER" id="PTHR46425">
    <property type="entry name" value="TRANSCRIPTION TERMINATION FACTOR RHO"/>
    <property type="match status" value="1"/>
</dbReference>
<keyword evidence="8 9" id="KW-0804">Transcription</keyword>
<comment type="subunit">
    <text evidence="9">Homohexamer. The homohexamer assembles into an open ring structure.</text>
</comment>
<dbReference type="SUPFAM" id="SSF68912">
    <property type="entry name" value="Rho N-terminal domain-like"/>
    <property type="match status" value="1"/>
</dbReference>
<feature type="compositionally biased region" description="Low complexity" evidence="12">
    <location>
        <begin position="230"/>
        <end position="242"/>
    </location>
</feature>
<evidence type="ECO:0000256" key="3">
    <source>
        <dbReference type="ARBA" id="ARBA00022801"/>
    </source>
</evidence>
<evidence type="ECO:0000259" key="13">
    <source>
        <dbReference type="PROSITE" id="PS51856"/>
    </source>
</evidence>
<evidence type="ECO:0000256" key="10">
    <source>
        <dbReference type="NCBIfam" id="TIGR00767"/>
    </source>
</evidence>
<feature type="compositionally biased region" description="Basic and acidic residues" evidence="12">
    <location>
        <begin position="341"/>
        <end position="351"/>
    </location>
</feature>
<dbReference type="InterPro" id="IPR012340">
    <property type="entry name" value="NA-bd_OB-fold"/>
</dbReference>
<dbReference type="Gene3D" id="2.40.50.140">
    <property type="entry name" value="Nucleic acid-binding proteins"/>
    <property type="match status" value="1"/>
</dbReference>
<dbReference type="EMBL" id="SOFM01000049">
    <property type="protein sequence ID" value="TFB99906.1"/>
    <property type="molecule type" value="Genomic_DNA"/>
</dbReference>
<dbReference type="Proteomes" id="UP000297643">
    <property type="component" value="Unassembled WGS sequence"/>
</dbReference>
<dbReference type="InterPro" id="IPR011112">
    <property type="entry name" value="Rho-like_N"/>
</dbReference>
<dbReference type="Gene3D" id="3.40.50.300">
    <property type="entry name" value="P-loop containing nucleotide triphosphate hydrolases"/>
    <property type="match status" value="1"/>
</dbReference>
<keyword evidence="7 9" id="KW-0805">Transcription regulation</keyword>
<name>A0A4R8W0W9_9MICO</name>
<dbReference type="Pfam" id="PF07498">
    <property type="entry name" value="Rho_N"/>
    <property type="match status" value="1"/>
</dbReference>
<keyword evidence="4 9" id="KW-0347">Helicase</keyword>
<proteinExistence type="inferred from homology"/>
<evidence type="ECO:0000256" key="6">
    <source>
        <dbReference type="ARBA" id="ARBA00022884"/>
    </source>
</evidence>
<feature type="binding site" evidence="9">
    <location>
        <begin position="574"/>
        <end position="579"/>
    </location>
    <ligand>
        <name>ATP</name>
        <dbReference type="ChEBI" id="CHEBI:30616"/>
    </ligand>
</feature>
<feature type="domain" description="Rho RNA-BD" evidence="13">
    <location>
        <begin position="454"/>
        <end position="531"/>
    </location>
</feature>
<keyword evidence="1 9" id="KW-0806">Transcription termination</keyword>
<dbReference type="InterPro" id="IPR036269">
    <property type="entry name" value="Rho_N_sf"/>
</dbReference>
<dbReference type="NCBIfam" id="NF006886">
    <property type="entry name" value="PRK09376.1"/>
    <property type="match status" value="1"/>
</dbReference>
<organism evidence="14 15">
    <name type="scientific">Cryobacterium mannosilyticum</name>
    <dbReference type="NCBI Taxonomy" id="1259190"/>
    <lineage>
        <taxon>Bacteria</taxon>
        <taxon>Bacillati</taxon>
        <taxon>Actinomycetota</taxon>
        <taxon>Actinomycetes</taxon>
        <taxon>Micrococcales</taxon>
        <taxon>Microbacteriaceae</taxon>
        <taxon>Cryobacterium</taxon>
    </lineage>
</organism>
<keyword evidence="6 9" id="KW-0694">RNA-binding</keyword>
<dbReference type="InterPro" id="IPR000194">
    <property type="entry name" value="ATPase_F1/V1/A1_a/bsu_nucl-bd"/>
</dbReference>
<comment type="caution">
    <text evidence="9">Lacks conserved residue(s) required for the propagation of feature annotation.</text>
</comment>
<evidence type="ECO:0000256" key="12">
    <source>
        <dbReference type="SAM" id="MobiDB-lite"/>
    </source>
</evidence>
<dbReference type="Pfam" id="PF00006">
    <property type="entry name" value="ATP-synt_ab"/>
    <property type="match status" value="1"/>
</dbReference>
<dbReference type="InterPro" id="IPR004665">
    <property type="entry name" value="Term_rho"/>
</dbReference>
<sequence>MTDVNLRTIAADSSHLATLRVAELQALALELGIPGASKLRKGELVEAITAEQVRTNSPGDTADSAPTATATPEAPTIEAPHTDTVVAPATAPRKRAPRRATTATAAPAIAHVNADGDLGLGIILPDAATTTRRTTAPATYAGASADGSTTEAVAPVEKPVRQARKRATSVTVKAAAALEAAAAEATAELPTAELPNTDVSDVSAAPVTTPDAEADAIVEPSTGRSRRGSARGNSRNGAARNSIDARSSIDARNDADAQADADADAVTATAPASEAPAAEAEQTPWPSEQGEADQTEQPRQGRNRNRSRGGDRTQAGDDTSRQQNQRQAGRNQNQNQNQDSQADRGQDRQAQDRNQGQDRQAQDRNQGQDRQDRNQGQDRIQGQDRQDRNQGQDRNQDRQAQDRQNQDRNVGQDRNGPDDDLGSRSNRNRFRDRKRRGVTAGDDFEPELGDDDVLIPVAGILDVLDNYAFVRTSGYLPGPSDVYVSLGQVKKYNLRKGDAVVGSIRQPHEGDQNGRQKYNAIVKVDSINGLTVEEAANRVEFQKLTPLYPQERLRLETEPGKLTQRIIDLVAPIGKGQRGLIVAPPKAGKTIVMQQIANAIATNNPEVHLMVVLVDERPEEVTDMQRTVKGEVIASTFDRPAEDHTTVAELAIERAKRLVELGHDVVVLLDSITRLGRAYNLTAPPSGRILSGGVDASALYPPKRFFGAARNIENGGSLTILASALVETGSKMDEVIFEEFKGTGNMELRLSRQLADKRIFPAVDVNASGTRREEMLMSADEVKITWKLRRALAGLEQQQALEVILGRLKETSSNVEFLMQVQKSMPTLNGSDKDK</sequence>
<feature type="compositionally biased region" description="Low complexity" evidence="12">
    <location>
        <begin position="61"/>
        <end position="79"/>
    </location>
</feature>
<evidence type="ECO:0000256" key="7">
    <source>
        <dbReference type="ARBA" id="ARBA00023015"/>
    </source>
</evidence>
<dbReference type="PANTHER" id="PTHR46425:SF1">
    <property type="entry name" value="TRANSCRIPTION TERMINATION FACTOR RHO"/>
    <property type="match status" value="1"/>
</dbReference>
<dbReference type="InterPro" id="IPR041703">
    <property type="entry name" value="Rho_factor_ATP-bd"/>
</dbReference>
<feature type="compositionally biased region" description="Low complexity" evidence="12">
    <location>
        <begin position="264"/>
        <end position="284"/>
    </location>
</feature>
<keyword evidence="2 9" id="KW-0547">Nucleotide-binding</keyword>
<dbReference type="SMART" id="SM00382">
    <property type="entry name" value="AAA"/>
    <property type="match status" value="1"/>
</dbReference>
<comment type="caution">
    <text evidence="14">The sequence shown here is derived from an EMBL/GenBank/DDBJ whole genome shotgun (WGS) entry which is preliminary data.</text>
</comment>
<evidence type="ECO:0000256" key="8">
    <source>
        <dbReference type="ARBA" id="ARBA00023163"/>
    </source>
</evidence>
<dbReference type="InterPro" id="IPR027417">
    <property type="entry name" value="P-loop_NTPase"/>
</dbReference>
<reference evidence="14 15" key="1">
    <citation type="submission" date="2019-03" db="EMBL/GenBank/DDBJ databases">
        <title>Genomics of glacier-inhabiting Cryobacterium strains.</title>
        <authorList>
            <person name="Liu Q."/>
            <person name="Xin Y.-H."/>
        </authorList>
    </citation>
    <scope>NUCLEOTIDE SEQUENCE [LARGE SCALE GENOMIC DNA]</scope>
    <source>
        <strain evidence="14 15">RHLT2-21</strain>
    </source>
</reference>
<dbReference type="HAMAP" id="MF_01884">
    <property type="entry name" value="Rho"/>
    <property type="match status" value="1"/>
</dbReference>
<feature type="compositionally biased region" description="Low complexity" evidence="12">
    <location>
        <begin position="321"/>
        <end position="340"/>
    </location>
</feature>
<dbReference type="CDD" id="cd01128">
    <property type="entry name" value="rho_factor_C"/>
    <property type="match status" value="1"/>
</dbReference>
<accession>A0A4R8W0W9</accession>
<dbReference type="GO" id="GO:0006353">
    <property type="term" value="P:DNA-templated transcription termination"/>
    <property type="evidence" value="ECO:0007669"/>
    <property type="project" value="UniProtKB-UniRule"/>
</dbReference>
<keyword evidence="5 9" id="KW-0067">ATP-binding</keyword>
<feature type="binding site" evidence="9">
    <location>
        <position position="617"/>
    </location>
    <ligand>
        <name>ATP</name>
        <dbReference type="ChEBI" id="CHEBI:30616"/>
    </ligand>
</feature>